<dbReference type="SUPFAM" id="SSF81631">
    <property type="entry name" value="PAP/OAS1 substrate-binding domain"/>
    <property type="match status" value="1"/>
</dbReference>
<dbReference type="Gene3D" id="1.10.1410.10">
    <property type="match status" value="1"/>
</dbReference>
<reference evidence="5 6" key="2">
    <citation type="submission" date="2018-11" db="EMBL/GenBank/DDBJ databases">
        <authorList>
            <consortium name="Pathogen Informatics"/>
        </authorList>
    </citation>
    <scope>NUCLEOTIDE SEQUENCE [LARGE SCALE GENOMIC DNA]</scope>
</reference>
<evidence type="ECO:0000256" key="1">
    <source>
        <dbReference type="ARBA" id="ARBA00022679"/>
    </source>
</evidence>
<dbReference type="InterPro" id="IPR002058">
    <property type="entry name" value="PAP_assoc"/>
</dbReference>
<dbReference type="GO" id="GO:1990817">
    <property type="term" value="F:poly(A) RNA polymerase activity"/>
    <property type="evidence" value="ECO:0007669"/>
    <property type="project" value="TreeGrafter"/>
</dbReference>
<dbReference type="GO" id="GO:0031123">
    <property type="term" value="P:RNA 3'-end processing"/>
    <property type="evidence" value="ECO:0007669"/>
    <property type="project" value="TreeGrafter"/>
</dbReference>
<dbReference type="OrthoDB" id="434989at2759"/>
<dbReference type="WBParaSite" id="GPUH_0001752101-mRNA-1">
    <property type="protein sequence ID" value="GPUH_0001752101-mRNA-1"/>
    <property type="gene ID" value="GPUH_0001752101"/>
</dbReference>
<evidence type="ECO:0000259" key="4">
    <source>
        <dbReference type="Pfam" id="PF03828"/>
    </source>
</evidence>
<dbReference type="Pfam" id="PF03828">
    <property type="entry name" value="PAP_assoc"/>
    <property type="match status" value="1"/>
</dbReference>
<feature type="domain" description="PAP-associated" evidence="4">
    <location>
        <begin position="32"/>
        <end position="81"/>
    </location>
</feature>
<keyword evidence="2" id="KW-0479">Metal-binding</keyword>
<proteinExistence type="predicted"/>
<dbReference type="PANTHER" id="PTHR12271:SF117">
    <property type="entry name" value="PAP-ASSOCIATED DOMAIN-CONTAINING PROTEIN"/>
    <property type="match status" value="1"/>
</dbReference>
<dbReference type="EMBL" id="UYRT01085265">
    <property type="protein sequence ID" value="VDN29920.1"/>
    <property type="molecule type" value="Genomic_DNA"/>
</dbReference>
<dbReference type="Proteomes" id="UP000271098">
    <property type="component" value="Unassembled WGS sequence"/>
</dbReference>
<dbReference type="GO" id="GO:0046872">
    <property type="term" value="F:metal ion binding"/>
    <property type="evidence" value="ECO:0007669"/>
    <property type="project" value="UniProtKB-KW"/>
</dbReference>
<accession>A0A183E958</accession>
<evidence type="ECO:0000313" key="5">
    <source>
        <dbReference type="EMBL" id="VDN29920.1"/>
    </source>
</evidence>
<dbReference type="PANTHER" id="PTHR12271">
    <property type="entry name" value="POLY A POLYMERASE CID PAP -RELATED"/>
    <property type="match status" value="1"/>
</dbReference>
<organism evidence="7">
    <name type="scientific">Gongylonema pulchrum</name>
    <dbReference type="NCBI Taxonomy" id="637853"/>
    <lineage>
        <taxon>Eukaryota</taxon>
        <taxon>Metazoa</taxon>
        <taxon>Ecdysozoa</taxon>
        <taxon>Nematoda</taxon>
        <taxon>Chromadorea</taxon>
        <taxon>Rhabditida</taxon>
        <taxon>Spirurina</taxon>
        <taxon>Spiruromorpha</taxon>
        <taxon>Spiruroidea</taxon>
        <taxon>Gongylonematidae</taxon>
        <taxon>Gongylonema</taxon>
    </lineage>
</organism>
<dbReference type="AlphaFoldDB" id="A0A183E958"/>
<evidence type="ECO:0000313" key="6">
    <source>
        <dbReference type="Proteomes" id="UP000271098"/>
    </source>
</evidence>
<evidence type="ECO:0000256" key="2">
    <source>
        <dbReference type="ARBA" id="ARBA00022723"/>
    </source>
</evidence>
<keyword evidence="3" id="KW-0460">Magnesium</keyword>
<sequence length="124" mass="14455">MFNLRRSLNDLQLFHDFPKPLPRREVNKDPAGELLIEFFDYYSRFDFTENAISIKRGTVFSRTELSERAQNFKLFIEDPFSELTACPTVKRLDNLQKIQQAFTNARNSFLGFCAKGPFLSNIHG</sequence>
<gene>
    <name evidence="5" type="ORF">GPUH_LOCUS17499</name>
</gene>
<name>A0A183E958_9BILA</name>
<keyword evidence="6" id="KW-1185">Reference proteome</keyword>
<protein>
    <submittedName>
        <fullName evidence="7">PAP-associated domain-containing protein</fullName>
    </submittedName>
</protein>
<evidence type="ECO:0000313" key="7">
    <source>
        <dbReference type="WBParaSite" id="GPUH_0001752101-mRNA-1"/>
    </source>
</evidence>
<evidence type="ECO:0000256" key="3">
    <source>
        <dbReference type="ARBA" id="ARBA00022842"/>
    </source>
</evidence>
<keyword evidence="1" id="KW-0808">Transferase</keyword>
<reference evidence="7" key="1">
    <citation type="submission" date="2016-06" db="UniProtKB">
        <authorList>
            <consortium name="WormBaseParasite"/>
        </authorList>
    </citation>
    <scope>IDENTIFICATION</scope>
</reference>